<protein>
    <submittedName>
        <fullName evidence="1">Uncharacterized protein</fullName>
    </submittedName>
</protein>
<dbReference type="Proteomes" id="UP000321577">
    <property type="component" value="Unassembled WGS sequence"/>
</dbReference>
<evidence type="ECO:0000313" key="1">
    <source>
        <dbReference type="EMBL" id="GEP44855.1"/>
    </source>
</evidence>
<organism evidence="1 2">
    <name type="scientific">Brevifollis gellanilyticus</name>
    <dbReference type="NCBI Taxonomy" id="748831"/>
    <lineage>
        <taxon>Bacteria</taxon>
        <taxon>Pseudomonadati</taxon>
        <taxon>Verrucomicrobiota</taxon>
        <taxon>Verrucomicrobiia</taxon>
        <taxon>Verrucomicrobiales</taxon>
        <taxon>Verrucomicrobiaceae</taxon>
    </lineage>
</organism>
<keyword evidence="2" id="KW-1185">Reference proteome</keyword>
<dbReference type="AlphaFoldDB" id="A0A512MDP3"/>
<dbReference type="EMBL" id="BKAG01000037">
    <property type="protein sequence ID" value="GEP44855.1"/>
    <property type="molecule type" value="Genomic_DNA"/>
</dbReference>
<dbReference type="Pfam" id="PF20001">
    <property type="entry name" value="DUF6428"/>
    <property type="match status" value="1"/>
</dbReference>
<proteinExistence type="predicted"/>
<evidence type="ECO:0000313" key="2">
    <source>
        <dbReference type="Proteomes" id="UP000321577"/>
    </source>
</evidence>
<gene>
    <name evidence="1" type="ORF">BGE01nite_41460</name>
</gene>
<comment type="caution">
    <text evidence="1">The sequence shown here is derived from an EMBL/GenBank/DDBJ whole genome shotgun (WGS) entry which is preliminary data.</text>
</comment>
<accession>A0A512MDP3</accession>
<name>A0A512MDP3_9BACT</name>
<dbReference type="InterPro" id="IPR045534">
    <property type="entry name" value="DUF6428"/>
</dbReference>
<reference evidence="1 2" key="1">
    <citation type="submission" date="2019-07" db="EMBL/GenBank/DDBJ databases">
        <title>Whole genome shotgun sequence of Brevifollis gellanilyticus NBRC 108608.</title>
        <authorList>
            <person name="Hosoyama A."/>
            <person name="Uohara A."/>
            <person name="Ohji S."/>
            <person name="Ichikawa N."/>
        </authorList>
    </citation>
    <scope>NUCLEOTIDE SEQUENCE [LARGE SCALE GENOMIC DNA]</scope>
    <source>
        <strain evidence="1 2">NBRC 108608</strain>
    </source>
</reference>
<sequence length="169" mass="18558">MSGRIPAFQNVLSMTLREFKTLLRHNDGKAFQLRLPGGDEVPASFHITEVGRVTKTFLDCGGELRQTDTCQIQAWVGDDEDHRLAASKLLSIFRKAAFLLPDEGVPLEIEYQDEVISQYPIANAEITKDAVILNLTTKQTDCLAKEACGLPADRGRARAELSCCGTGCC</sequence>